<evidence type="ECO:0000313" key="8">
    <source>
        <dbReference type="EMBL" id="KAK9524851.1"/>
    </source>
</evidence>
<dbReference type="AlphaFoldDB" id="A0AAW1ERJ6"/>
<evidence type="ECO:0000256" key="4">
    <source>
        <dbReference type="PIRNR" id="PIRNR000077"/>
    </source>
</evidence>
<evidence type="ECO:0000256" key="6">
    <source>
        <dbReference type="PIRSR" id="PIRSR000077-4"/>
    </source>
</evidence>
<dbReference type="EMBL" id="JBCEZU010000145">
    <property type="protein sequence ID" value="KAK9524851.1"/>
    <property type="molecule type" value="Genomic_DNA"/>
</dbReference>
<organism evidence="8 9">
    <name type="scientific">Zoarces viviparus</name>
    <name type="common">Viviparous eelpout</name>
    <name type="synonym">Blennius viviparus</name>
    <dbReference type="NCBI Taxonomy" id="48416"/>
    <lineage>
        <taxon>Eukaryota</taxon>
        <taxon>Metazoa</taxon>
        <taxon>Chordata</taxon>
        <taxon>Craniata</taxon>
        <taxon>Vertebrata</taxon>
        <taxon>Euteleostomi</taxon>
        <taxon>Actinopterygii</taxon>
        <taxon>Neopterygii</taxon>
        <taxon>Teleostei</taxon>
        <taxon>Neoteleostei</taxon>
        <taxon>Acanthomorphata</taxon>
        <taxon>Eupercaria</taxon>
        <taxon>Perciformes</taxon>
        <taxon>Cottioidei</taxon>
        <taxon>Zoarcales</taxon>
        <taxon>Zoarcidae</taxon>
        <taxon>Zoarcinae</taxon>
        <taxon>Zoarces</taxon>
    </lineage>
</organism>
<dbReference type="CDD" id="cd02947">
    <property type="entry name" value="TRX_family"/>
    <property type="match status" value="1"/>
</dbReference>
<dbReference type="Proteomes" id="UP001488805">
    <property type="component" value="Unassembled WGS sequence"/>
</dbReference>
<dbReference type="PROSITE" id="PS51352">
    <property type="entry name" value="THIOREDOXIN_2"/>
    <property type="match status" value="1"/>
</dbReference>
<name>A0AAW1ERJ6_ZOAVI</name>
<accession>A0AAW1ERJ6</accession>
<dbReference type="InterPro" id="IPR013766">
    <property type="entry name" value="Thioredoxin_domain"/>
</dbReference>
<dbReference type="InterPro" id="IPR005746">
    <property type="entry name" value="Thioredoxin"/>
</dbReference>
<evidence type="ECO:0000256" key="2">
    <source>
        <dbReference type="ARBA" id="ARBA00023157"/>
    </source>
</evidence>
<dbReference type="PRINTS" id="PR00421">
    <property type="entry name" value="THIOREDOXIN"/>
</dbReference>
<proteinExistence type="inferred from homology"/>
<keyword evidence="1" id="KW-0702">S-nitrosylation</keyword>
<comment type="similarity">
    <text evidence="4">Belongs to the thioredoxin family.</text>
</comment>
<keyword evidence="2 6" id="KW-1015">Disulfide bond</keyword>
<feature type="active site" description="Nucleophile" evidence="5">
    <location>
        <position position="35"/>
    </location>
</feature>
<evidence type="ECO:0000259" key="7">
    <source>
        <dbReference type="PROSITE" id="PS51352"/>
    </source>
</evidence>
<dbReference type="PROSITE" id="PS00194">
    <property type="entry name" value="THIOREDOXIN_1"/>
    <property type="match status" value="1"/>
</dbReference>
<feature type="active site" description="Nucleophile" evidence="5">
    <location>
        <position position="38"/>
    </location>
</feature>
<feature type="domain" description="Thioredoxin" evidence="7">
    <location>
        <begin position="1"/>
        <end position="111"/>
    </location>
</feature>
<feature type="site" description="Contributes to redox potential value" evidence="5">
    <location>
        <position position="37"/>
    </location>
</feature>
<dbReference type="FunFam" id="3.40.30.10:FF:000245">
    <property type="entry name" value="Thioredoxin"/>
    <property type="match status" value="1"/>
</dbReference>
<dbReference type="Gene3D" id="3.40.30.10">
    <property type="entry name" value="Glutaredoxin"/>
    <property type="match status" value="1"/>
</dbReference>
<protein>
    <recommendedName>
        <fullName evidence="4">Thioredoxin</fullName>
    </recommendedName>
</protein>
<comment type="caution">
    <text evidence="8">The sequence shown here is derived from an EMBL/GenBank/DDBJ whole genome shotgun (WGS) entry which is preliminary data.</text>
</comment>
<keyword evidence="9" id="KW-1185">Reference proteome</keyword>
<gene>
    <name evidence="8" type="ORF">VZT92_017216</name>
</gene>
<dbReference type="PANTHER" id="PTHR46115">
    <property type="entry name" value="THIOREDOXIN-LIKE PROTEIN 1"/>
    <property type="match status" value="1"/>
</dbReference>
<evidence type="ECO:0000313" key="9">
    <source>
        <dbReference type="Proteomes" id="UP001488805"/>
    </source>
</evidence>
<keyword evidence="3 6" id="KW-0676">Redox-active center</keyword>
<evidence type="ECO:0000256" key="5">
    <source>
        <dbReference type="PIRSR" id="PIRSR000077-1"/>
    </source>
</evidence>
<feature type="site" description="Deprotonates C-terminal active site Cys" evidence="5">
    <location>
        <position position="29"/>
    </location>
</feature>
<dbReference type="InterPro" id="IPR017937">
    <property type="entry name" value="Thioredoxin_CS"/>
</dbReference>
<evidence type="ECO:0000256" key="3">
    <source>
        <dbReference type="ARBA" id="ARBA00023284"/>
    </source>
</evidence>
<dbReference type="PIRSF" id="PIRSF000077">
    <property type="entry name" value="Thioredoxin"/>
    <property type="match status" value="1"/>
</dbReference>
<feature type="disulfide bond" description="Redox-active" evidence="6">
    <location>
        <begin position="35"/>
        <end position="38"/>
    </location>
</feature>
<sequence length="111" mass="12421">MANDILEPTNLAEFKQMLKDAGDKLVVVDFTATWCGPCKMIAPKFHALVSKPENKNVVFMKVDVDEADDVSKDCEVTCMPTFHFYQNGKKVDEFSGANMETLLSKLDALRT</sequence>
<feature type="site" description="Contributes to redox potential value" evidence="5">
    <location>
        <position position="36"/>
    </location>
</feature>
<reference evidence="8 9" key="1">
    <citation type="journal article" date="2024" name="Genome Biol. Evol.">
        <title>Chromosome-level genome assembly of the viviparous eelpout Zoarces viviparus.</title>
        <authorList>
            <person name="Fuhrmann N."/>
            <person name="Brasseur M.V."/>
            <person name="Bakowski C.E."/>
            <person name="Podsiadlowski L."/>
            <person name="Prost S."/>
            <person name="Krehenwinkel H."/>
            <person name="Mayer C."/>
        </authorList>
    </citation>
    <scope>NUCLEOTIDE SEQUENCE [LARGE SCALE GENOMIC DNA]</scope>
    <source>
        <strain evidence="8">NO-MEL_2022_Ind0_liver</strain>
    </source>
</reference>
<dbReference type="Pfam" id="PF00085">
    <property type="entry name" value="Thioredoxin"/>
    <property type="match status" value="1"/>
</dbReference>
<dbReference type="InterPro" id="IPR036249">
    <property type="entry name" value="Thioredoxin-like_sf"/>
</dbReference>
<dbReference type="SUPFAM" id="SSF52833">
    <property type="entry name" value="Thioredoxin-like"/>
    <property type="match status" value="1"/>
</dbReference>
<dbReference type="GO" id="GO:0015035">
    <property type="term" value="F:protein-disulfide reductase activity"/>
    <property type="evidence" value="ECO:0007669"/>
    <property type="project" value="InterPro"/>
</dbReference>
<evidence type="ECO:0000256" key="1">
    <source>
        <dbReference type="ARBA" id="ARBA00022799"/>
    </source>
</evidence>